<dbReference type="AlphaFoldDB" id="A0A9P1GUV1"/>
<reference evidence="3" key="1">
    <citation type="submission" date="2022-11" db="EMBL/GenBank/DDBJ databases">
        <authorList>
            <person name="Scott C."/>
            <person name="Bruce N."/>
        </authorList>
    </citation>
    <scope>NUCLEOTIDE SEQUENCE</scope>
</reference>
<protein>
    <submittedName>
        <fullName evidence="3">Uncharacterized protein</fullName>
    </submittedName>
</protein>
<dbReference type="Proteomes" id="UP000838763">
    <property type="component" value="Unassembled WGS sequence"/>
</dbReference>
<evidence type="ECO:0000256" key="1">
    <source>
        <dbReference type="ARBA" id="ARBA00010579"/>
    </source>
</evidence>
<evidence type="ECO:0000313" key="3">
    <source>
        <dbReference type="EMBL" id="CAI4210704.1"/>
    </source>
</evidence>
<gene>
    <name evidence="3" type="ORF">PPNO1_LOCUS505</name>
</gene>
<feature type="compositionally biased region" description="Polar residues" evidence="2">
    <location>
        <begin position="360"/>
        <end position="390"/>
    </location>
</feature>
<dbReference type="EMBL" id="CALLCH030000001">
    <property type="protein sequence ID" value="CAI4210704.1"/>
    <property type="molecule type" value="Genomic_DNA"/>
</dbReference>
<comment type="caution">
    <text evidence="3">The sequence shown here is derived from an EMBL/GenBank/DDBJ whole genome shotgun (WGS) entry which is preliminary data.</text>
</comment>
<keyword evidence="4" id="KW-1185">Reference proteome</keyword>
<evidence type="ECO:0000313" key="4">
    <source>
        <dbReference type="Proteomes" id="UP000838763"/>
    </source>
</evidence>
<dbReference type="InterPro" id="IPR005556">
    <property type="entry name" value="SUN"/>
</dbReference>
<proteinExistence type="inferred from homology"/>
<dbReference type="Pfam" id="PF03856">
    <property type="entry name" value="SUN"/>
    <property type="match status" value="1"/>
</dbReference>
<name>A0A9P1GUV1_9PEZI</name>
<feature type="compositionally biased region" description="Polar residues" evidence="2">
    <location>
        <begin position="327"/>
        <end position="341"/>
    </location>
</feature>
<feature type="compositionally biased region" description="Low complexity" evidence="2">
    <location>
        <begin position="294"/>
        <end position="323"/>
    </location>
</feature>
<dbReference type="OrthoDB" id="5554151at2759"/>
<dbReference type="InterPro" id="IPR053088">
    <property type="entry name" value="Beta-glucosidase/SUN-like"/>
</dbReference>
<dbReference type="PANTHER" id="PTHR31654:SF0">
    <property type="entry name" value="SECRETED BETA-GLUCOSIDASE ADG3-RELATED"/>
    <property type="match status" value="1"/>
</dbReference>
<sequence length="417" mass="42819">MACFRTLAETLVGDWVELKLIRSIKLCTLVYQCRPPHPLPASGPAIEKRASCTLPDDGDLHYVPGAQNAGFAMSPDQPCTAGMYCPIACKPGKNGGLYCDSNGQAKKPFGDSPYCVDGTGSINAVNEAGPKVSFCQTVLPGNEAMLIPTVVEGSSVLAVPGTSYWASTAAHYYINPPGVGEEGCIWGDNSKPVGNWAPYVAGANTDKNGQTFVKLGFNPIFEFEGAGLEKNPLTFGVRIECPDGGCNGLPCELNPAKKRLGEVVSDLAAVGAGGSSFCVVTVPAGRKANIVVFNTDGSTGNNNNSEDPSSSEASEQPTSSPAADEPGSTSVGEPETTSSDKSSSRARPTVGPGIFRETDGANSNSSSTKPTGDSAPTSSDSAPTETQSNENEAHGLQQGSAAVVGLVVALAAAAVLY</sequence>
<organism evidence="3 4">
    <name type="scientific">Parascedosporium putredinis</name>
    <dbReference type="NCBI Taxonomy" id="1442378"/>
    <lineage>
        <taxon>Eukaryota</taxon>
        <taxon>Fungi</taxon>
        <taxon>Dikarya</taxon>
        <taxon>Ascomycota</taxon>
        <taxon>Pezizomycotina</taxon>
        <taxon>Sordariomycetes</taxon>
        <taxon>Hypocreomycetidae</taxon>
        <taxon>Microascales</taxon>
        <taxon>Microascaceae</taxon>
        <taxon>Parascedosporium</taxon>
    </lineage>
</organism>
<accession>A0A9P1GUV1</accession>
<evidence type="ECO:0000256" key="2">
    <source>
        <dbReference type="SAM" id="MobiDB-lite"/>
    </source>
</evidence>
<feature type="region of interest" description="Disordered" evidence="2">
    <location>
        <begin position="293"/>
        <end position="398"/>
    </location>
</feature>
<dbReference type="PANTHER" id="PTHR31654">
    <property type="entry name" value="SECRETED BETA-GLUCOSIDASE ADG3-RELATED"/>
    <property type="match status" value="1"/>
</dbReference>
<comment type="similarity">
    <text evidence="1">Belongs to the SUN family.</text>
</comment>